<dbReference type="SUPFAM" id="SSF55874">
    <property type="entry name" value="ATPase domain of HSP90 chaperone/DNA topoisomerase II/histidine kinase"/>
    <property type="match status" value="1"/>
</dbReference>
<name>A0A2K9VHW8_9CAUD</name>
<keyword evidence="1" id="KW-0326">Glycosidase</keyword>
<accession>A0A2K9VHW8</accession>
<dbReference type="InterPro" id="IPR036890">
    <property type="entry name" value="HATPase_C_sf"/>
</dbReference>
<proteinExistence type="predicted"/>
<dbReference type="Proteomes" id="UP000240903">
    <property type="component" value="Segment"/>
</dbReference>
<reference evidence="2" key="1">
    <citation type="submission" date="2018-01" db="EMBL/GenBank/DDBJ databases">
        <title>Pseudomonas phages infecting Pseudomonas sp. isolated from Prunus avium.</title>
        <authorList>
            <person name="Colberg O."/>
            <person name="Carstens A.B."/>
            <person name="Kot W."/>
            <person name="Hansen L.H."/>
        </authorList>
    </citation>
    <scope>NUCLEOTIDE SEQUENCE [LARGE SCALE GENOMIC DNA]</scope>
</reference>
<dbReference type="EMBL" id="MG775260">
    <property type="protein sequence ID" value="AUV61878.1"/>
    <property type="molecule type" value="Genomic_DNA"/>
</dbReference>
<dbReference type="Gene3D" id="3.30.565.10">
    <property type="entry name" value="Histidine kinase-like ATPase, C-terminal domain"/>
    <property type="match status" value="1"/>
</dbReference>
<keyword evidence="1" id="KW-0378">Hydrolase</keyword>
<protein>
    <submittedName>
        <fullName evidence="1">Alpha-galactosidase</fullName>
        <ecNumber evidence="1">3.2.1.22</ecNumber>
    </submittedName>
</protein>
<evidence type="ECO:0000313" key="2">
    <source>
        <dbReference type="Proteomes" id="UP000240903"/>
    </source>
</evidence>
<dbReference type="EC" id="3.2.1.22" evidence="1"/>
<keyword evidence="2" id="KW-1185">Reference proteome</keyword>
<gene>
    <name evidence="1" type="ORF">PsPhLittlefix_gp63</name>
</gene>
<dbReference type="GO" id="GO:0004557">
    <property type="term" value="F:alpha-galactosidase activity"/>
    <property type="evidence" value="ECO:0007669"/>
    <property type="project" value="UniProtKB-EC"/>
</dbReference>
<organism evidence="1 2">
    <name type="scientific">Pseudomonas phage Littlefix</name>
    <dbReference type="NCBI Taxonomy" id="2079289"/>
    <lineage>
        <taxon>Viruses</taxon>
        <taxon>Duplodnaviria</taxon>
        <taxon>Heunggongvirae</taxon>
        <taxon>Uroviricota</taxon>
        <taxon>Caudoviricetes</taxon>
        <taxon>Schitoviridae</taxon>
        <taxon>Littlefixvirus</taxon>
        <taxon>Littlefixvirus littlefix</taxon>
    </lineage>
</organism>
<sequence length="836" mass="93519">MEVTQKDDHITHAVAGQHESVEMGMSSSAALMHIMSAALYTHPELATVREPICNAWDAHITAGKTDQPIIINVTERAFSVQDFGSGIPHHKIGQIYGTYGDSTKREDSDVTGGFGLGSKAPFAYTDLFEVVSCNEGTKTIYRVSKSSMEKGGKPAIHKVVDMPTEDTGITVSFGLKEGHRSKFLKLVKEVVALGAIKAVINEGADDVDILPLEDSPTGYIISSVSGTVTDTINLRYGNVVYPIPCREEYAHEFKIVMKFMDHLWGDANIIFMAAPNTVSIAPSRENLILTDCTVATIKKALGQFDPKLIERVEETNKQNLNQLRNKTLELEKIPTSYSDINQAVTIDITGKEGKRLGLLPYAYTVKEAHQQQFLRNTDKDVPTDLALMRRIKKLVDSRQCNSVLGKEIIKYLKVEKRQLENFYKAPVRGMKPSRVIRNKEVINSVRKHVFLPVYEAIKAEPRVSKDRFQCVESFSWGGPTFCRPKDFRISDYSTAAGFLFPRVIIGTTNARIGQYLKDQNQNRYSHDRDHSWMVYRSSTQPASIQAAVDMFQKLGFEVHNVAVAAAPRKKLADFVGPMLPSAPKAKPRKKLLSLNQSYDRSSRTYLLSTARGHKEGECESPLAWVILRSKSAGGPGPKRIGYMSIEQSAIVRKLLGDRIAVVTSAQADALKLKGVVSVQEMINKYVNDKVAESPLFKRYMAFGFHASERSEYGNGADQRIYKLMHQLSVQKNFMDSIGLRFSVDAETAMLVKFMEHEDDECFPALEEVKKQVKPHEMFTKMYQLIKTSEWAPFINMGALGTALEMAGKDLSEDSIPLKIIRELVPFKKLHSRQVAT</sequence>
<evidence type="ECO:0000313" key="1">
    <source>
        <dbReference type="EMBL" id="AUV61878.1"/>
    </source>
</evidence>